<dbReference type="KEGG" id="nmes:H9L09_13295"/>
<organism evidence="3 4">
    <name type="scientific">Nocardioides mesophilus</name>
    <dbReference type="NCBI Taxonomy" id="433659"/>
    <lineage>
        <taxon>Bacteria</taxon>
        <taxon>Bacillati</taxon>
        <taxon>Actinomycetota</taxon>
        <taxon>Actinomycetes</taxon>
        <taxon>Propionibacteriales</taxon>
        <taxon>Nocardioidaceae</taxon>
        <taxon>Nocardioides</taxon>
    </lineage>
</organism>
<reference evidence="3 4" key="1">
    <citation type="submission" date="2020-08" db="EMBL/GenBank/DDBJ databases">
        <title>Genome sequence of Nocardioides mesophilus KACC 16243T.</title>
        <authorList>
            <person name="Hyun D.-W."/>
            <person name="Bae J.-W."/>
        </authorList>
    </citation>
    <scope>NUCLEOTIDE SEQUENCE [LARGE SCALE GENOMIC DNA]</scope>
    <source>
        <strain evidence="3 4">KACC 16243</strain>
    </source>
</reference>
<keyword evidence="4" id="KW-1185">Reference proteome</keyword>
<evidence type="ECO:0000256" key="1">
    <source>
        <dbReference type="SAM" id="Phobius"/>
    </source>
</evidence>
<gene>
    <name evidence="3" type="ORF">H9L09_13295</name>
</gene>
<evidence type="ECO:0000259" key="2">
    <source>
        <dbReference type="Pfam" id="PF19803"/>
    </source>
</evidence>
<feature type="transmembrane region" description="Helical" evidence="1">
    <location>
        <begin position="60"/>
        <end position="80"/>
    </location>
</feature>
<keyword evidence="1" id="KW-1133">Transmembrane helix</keyword>
<dbReference type="RefSeq" id="WP_187577387.1">
    <property type="nucleotide sequence ID" value="NZ_CP060713.1"/>
</dbReference>
<dbReference type="Proteomes" id="UP000515947">
    <property type="component" value="Chromosome"/>
</dbReference>
<evidence type="ECO:0000313" key="3">
    <source>
        <dbReference type="EMBL" id="QNN51551.1"/>
    </source>
</evidence>
<accession>A0A7G9R7H6</accession>
<sequence length="179" mass="19195">MTATKWITRVVSALLALALFLGSLLVVVEIVAAALGRAPAVLPYSDWTSWLRTHSWNDWIVNTVLVGLVILGLLLLLLAFRRGKPASLALRSESGGVDVTASRRSLEKSLAAAATRTTGIVGASASVSRRTARVDAQTVAPSQPGVREEVESAVRARLDALGLERPMRTRVELTTKDTR</sequence>
<feature type="domain" description="DUF6286" evidence="2">
    <location>
        <begin position="70"/>
        <end position="173"/>
    </location>
</feature>
<evidence type="ECO:0000313" key="4">
    <source>
        <dbReference type="Proteomes" id="UP000515947"/>
    </source>
</evidence>
<keyword evidence="1" id="KW-0812">Transmembrane</keyword>
<dbReference type="Pfam" id="PF19803">
    <property type="entry name" value="DUF6286"/>
    <property type="match status" value="1"/>
</dbReference>
<dbReference type="EMBL" id="CP060713">
    <property type="protein sequence ID" value="QNN51551.1"/>
    <property type="molecule type" value="Genomic_DNA"/>
</dbReference>
<proteinExistence type="predicted"/>
<dbReference type="InterPro" id="IPR046253">
    <property type="entry name" value="DUF6286"/>
</dbReference>
<name>A0A7G9R7H6_9ACTN</name>
<dbReference type="AlphaFoldDB" id="A0A7G9R7H6"/>
<protein>
    <recommendedName>
        <fullName evidence="2">DUF6286 domain-containing protein</fullName>
    </recommendedName>
</protein>
<keyword evidence="1" id="KW-0472">Membrane</keyword>